<accession>A0A0A8ZYZ9</accession>
<organism evidence="1">
    <name type="scientific">Arundo donax</name>
    <name type="common">Giant reed</name>
    <name type="synonym">Donax arundinaceus</name>
    <dbReference type="NCBI Taxonomy" id="35708"/>
    <lineage>
        <taxon>Eukaryota</taxon>
        <taxon>Viridiplantae</taxon>
        <taxon>Streptophyta</taxon>
        <taxon>Embryophyta</taxon>
        <taxon>Tracheophyta</taxon>
        <taxon>Spermatophyta</taxon>
        <taxon>Magnoliopsida</taxon>
        <taxon>Liliopsida</taxon>
        <taxon>Poales</taxon>
        <taxon>Poaceae</taxon>
        <taxon>PACMAD clade</taxon>
        <taxon>Arundinoideae</taxon>
        <taxon>Arundineae</taxon>
        <taxon>Arundo</taxon>
    </lineage>
</organism>
<reference evidence="1" key="1">
    <citation type="submission" date="2014-09" db="EMBL/GenBank/DDBJ databases">
        <authorList>
            <person name="Magalhaes I.L.F."/>
            <person name="Oliveira U."/>
            <person name="Santos F.R."/>
            <person name="Vidigal T.H.D.A."/>
            <person name="Brescovit A.D."/>
            <person name="Santos A.J."/>
        </authorList>
    </citation>
    <scope>NUCLEOTIDE SEQUENCE</scope>
    <source>
        <tissue evidence="1">Shoot tissue taken approximately 20 cm above the soil surface</tissue>
    </source>
</reference>
<protein>
    <submittedName>
        <fullName evidence="1">Uncharacterized protein</fullName>
    </submittedName>
</protein>
<reference evidence="1" key="2">
    <citation type="journal article" date="2015" name="Data Brief">
        <title>Shoot transcriptome of the giant reed, Arundo donax.</title>
        <authorList>
            <person name="Barrero R.A."/>
            <person name="Guerrero F.D."/>
            <person name="Moolhuijzen P."/>
            <person name="Goolsby J.A."/>
            <person name="Tidwell J."/>
            <person name="Bellgard S.E."/>
            <person name="Bellgard M.I."/>
        </authorList>
    </citation>
    <scope>NUCLEOTIDE SEQUENCE</scope>
    <source>
        <tissue evidence="1">Shoot tissue taken approximately 20 cm above the soil surface</tissue>
    </source>
</reference>
<sequence length="69" mass="7932">MLMVGHRHKATVVDLTGRRSMKKLTLIFSDQINQNEVQVTITMNCTCTPFVVVPDWPFALFCGLYLESW</sequence>
<dbReference type="EMBL" id="GBRH01253844">
    <property type="protein sequence ID" value="JAD44051.1"/>
    <property type="molecule type" value="Transcribed_RNA"/>
</dbReference>
<name>A0A0A8ZYZ9_ARUDO</name>
<evidence type="ECO:0000313" key="1">
    <source>
        <dbReference type="EMBL" id="JAD44051.1"/>
    </source>
</evidence>
<proteinExistence type="predicted"/>
<dbReference type="AlphaFoldDB" id="A0A0A8ZYZ9"/>